<sequence length="103" mass="12139">MIKIIYFCGLTGFVKERLLQRYFSSEVRDSSESTLEGLDVLTTVRHHMDDRRRENIMRYMQAIHQRQSCEELQALSVTFVFILDCTLFKFLCLYMQGATISKS</sequence>
<organism evidence="1 2">
    <name type="scientific">Ceratodon purpureus</name>
    <name type="common">Fire moss</name>
    <name type="synonym">Dicranum purpureum</name>
    <dbReference type="NCBI Taxonomy" id="3225"/>
    <lineage>
        <taxon>Eukaryota</taxon>
        <taxon>Viridiplantae</taxon>
        <taxon>Streptophyta</taxon>
        <taxon>Embryophyta</taxon>
        <taxon>Bryophyta</taxon>
        <taxon>Bryophytina</taxon>
        <taxon>Bryopsida</taxon>
        <taxon>Dicranidae</taxon>
        <taxon>Pseudoditrichales</taxon>
        <taxon>Ditrichaceae</taxon>
        <taxon>Ceratodon</taxon>
    </lineage>
</organism>
<dbReference type="AlphaFoldDB" id="A0A8T0HUN3"/>
<dbReference type="InterPro" id="IPR004142">
    <property type="entry name" value="NDRG"/>
</dbReference>
<evidence type="ECO:0000313" key="1">
    <source>
        <dbReference type="EMBL" id="KAG0574740.1"/>
    </source>
</evidence>
<dbReference type="Pfam" id="PF03096">
    <property type="entry name" value="Ndr"/>
    <property type="match status" value="1"/>
</dbReference>
<accession>A0A8T0HUN3</accession>
<dbReference type="EMBL" id="CM026426">
    <property type="protein sequence ID" value="KAG0574740.1"/>
    <property type="molecule type" value="Genomic_DNA"/>
</dbReference>
<dbReference type="Proteomes" id="UP000822688">
    <property type="component" value="Chromosome V"/>
</dbReference>
<proteinExistence type="predicted"/>
<protein>
    <submittedName>
        <fullName evidence="1">Uncharacterized protein</fullName>
    </submittedName>
</protein>
<keyword evidence="2" id="KW-1185">Reference proteome</keyword>
<comment type="caution">
    <text evidence="1">The sequence shown here is derived from an EMBL/GenBank/DDBJ whole genome shotgun (WGS) entry which is preliminary data.</text>
</comment>
<evidence type="ECO:0000313" key="2">
    <source>
        <dbReference type="Proteomes" id="UP000822688"/>
    </source>
</evidence>
<name>A0A8T0HUN3_CERPU</name>
<gene>
    <name evidence="1" type="ORF">KC19_VG286800</name>
</gene>
<reference evidence="1" key="1">
    <citation type="submission" date="2020-06" db="EMBL/GenBank/DDBJ databases">
        <title>WGS assembly of Ceratodon purpureus strain R40.</title>
        <authorList>
            <person name="Carey S.B."/>
            <person name="Jenkins J."/>
            <person name="Shu S."/>
            <person name="Lovell J.T."/>
            <person name="Sreedasyam A."/>
            <person name="Maumus F."/>
            <person name="Tiley G.P."/>
            <person name="Fernandez-Pozo N."/>
            <person name="Barry K."/>
            <person name="Chen C."/>
            <person name="Wang M."/>
            <person name="Lipzen A."/>
            <person name="Daum C."/>
            <person name="Saski C.A."/>
            <person name="Payton A.C."/>
            <person name="Mcbreen J.C."/>
            <person name="Conrad R.E."/>
            <person name="Kollar L.M."/>
            <person name="Olsson S."/>
            <person name="Huttunen S."/>
            <person name="Landis J.B."/>
            <person name="Wickett N.J."/>
            <person name="Johnson M.G."/>
            <person name="Rensing S.A."/>
            <person name="Grimwood J."/>
            <person name="Schmutz J."/>
            <person name="Mcdaniel S.F."/>
        </authorList>
    </citation>
    <scope>NUCLEOTIDE SEQUENCE</scope>
    <source>
        <strain evidence="1">R40</strain>
    </source>
</reference>